<protein>
    <submittedName>
        <fullName evidence="1">Uncharacterized protein</fullName>
    </submittedName>
</protein>
<gene>
    <name evidence="1" type="ORF">MNBD_BACTEROID06-1834</name>
</gene>
<feature type="non-terminal residue" evidence="1">
    <location>
        <position position="32"/>
    </location>
</feature>
<dbReference type="AlphaFoldDB" id="A0A3B0U5A1"/>
<sequence length="32" mass="3906">MINKRLKNLESFLELEPKDPFNWYAVAMEYKS</sequence>
<evidence type="ECO:0000313" key="1">
    <source>
        <dbReference type="EMBL" id="VAW26191.1"/>
    </source>
</evidence>
<dbReference type="EMBL" id="UOES01000073">
    <property type="protein sequence ID" value="VAW26191.1"/>
    <property type="molecule type" value="Genomic_DNA"/>
</dbReference>
<proteinExistence type="predicted"/>
<reference evidence="1" key="1">
    <citation type="submission" date="2018-06" db="EMBL/GenBank/DDBJ databases">
        <authorList>
            <person name="Zhirakovskaya E."/>
        </authorList>
    </citation>
    <scope>NUCLEOTIDE SEQUENCE</scope>
</reference>
<name>A0A3B0U5A1_9ZZZZ</name>
<organism evidence="1">
    <name type="scientific">hydrothermal vent metagenome</name>
    <dbReference type="NCBI Taxonomy" id="652676"/>
    <lineage>
        <taxon>unclassified sequences</taxon>
        <taxon>metagenomes</taxon>
        <taxon>ecological metagenomes</taxon>
    </lineage>
</organism>
<accession>A0A3B0U5A1</accession>